<protein>
    <submittedName>
        <fullName evidence="1">Uncharacterized protein</fullName>
    </submittedName>
</protein>
<gene>
    <name evidence="1" type="ORF">V2V91_02740</name>
</gene>
<proteinExistence type="predicted"/>
<sequence>MSKRKKSPSGNPANRGLSFVDRSIARDFERWLAASETSLTDPHTADGAIGHLFDITKRSGLDILEPSDAADIADMLLDLGPNAEGMVDLFHDYVHFRLETSRDPRWPQAHDELEDILEGDPGVSAVLEAIITDAESRDPAVTADALAHTRVIAGVTKLLDWIGTSRPITDTGALRLSDIEPAAATLGLRAAGTRTLPATGDLRGQTVIAEGITYVQSMWHLEPFAAWWRALLDTDLLELTASRVRPGRAAQHWRTASTPPRDTASEVAALVISDTVLGDLPPDPSAWDASLFRVRVTHALAALMPDAIDEPAPRTEIDELFVPRVEREWWMLADLGLAEPLHNHPATRFAVPEALRGAVATGLLSALAEGAELFEQTHDIDTNADDSNPFADPALRARMAELGVVHKPGMAAELMAELAPLLAEDGIDLENGIAPDLETLNAALARATERRNLERFTPIGDDRDRALTVLRLTADALLTGNLDLAHALIESVPPEPEPGSTMPAVSHVIGAGLGALDTWSQTGAGTRFPTTPMPRLSTPADAAAADILRRAAHASAFGSLSQLIGRYRGKLVLEATTVAVAAGIQALADTEGTDLQTALARHLTAP</sequence>
<dbReference type="EMBL" id="JAZHOV010000002">
    <property type="protein sequence ID" value="MEF2254054.1"/>
    <property type="molecule type" value="Genomic_DNA"/>
</dbReference>
<accession>A0ABU7V306</accession>
<name>A0ABU7V306_9MICO</name>
<evidence type="ECO:0000313" key="1">
    <source>
        <dbReference type="EMBL" id="MEF2254054.1"/>
    </source>
</evidence>
<evidence type="ECO:0000313" key="2">
    <source>
        <dbReference type="Proteomes" id="UP001351900"/>
    </source>
</evidence>
<dbReference type="Proteomes" id="UP001351900">
    <property type="component" value="Unassembled WGS sequence"/>
</dbReference>
<keyword evidence="2" id="KW-1185">Reference proteome</keyword>
<dbReference type="RefSeq" id="WP_331790705.1">
    <property type="nucleotide sequence ID" value="NZ_BAAAUO010000005.1"/>
</dbReference>
<organism evidence="1 2">
    <name type="scientific">Microbacterium schleiferi</name>
    <dbReference type="NCBI Taxonomy" id="69362"/>
    <lineage>
        <taxon>Bacteria</taxon>
        <taxon>Bacillati</taxon>
        <taxon>Actinomycetota</taxon>
        <taxon>Actinomycetes</taxon>
        <taxon>Micrococcales</taxon>
        <taxon>Microbacteriaceae</taxon>
        <taxon>Microbacterium</taxon>
    </lineage>
</organism>
<reference evidence="1 2" key="1">
    <citation type="submission" date="2024-01" db="EMBL/GenBank/DDBJ databases">
        <title>the genome sequence of strain Microbacterium schleiferi NBRC 15075.</title>
        <authorList>
            <person name="Ding Y."/>
            <person name="Zhang G."/>
        </authorList>
    </citation>
    <scope>NUCLEOTIDE SEQUENCE [LARGE SCALE GENOMIC DNA]</scope>
    <source>
        <strain evidence="1 2">NBRC 15075</strain>
    </source>
</reference>
<comment type="caution">
    <text evidence="1">The sequence shown here is derived from an EMBL/GenBank/DDBJ whole genome shotgun (WGS) entry which is preliminary data.</text>
</comment>